<proteinExistence type="predicted"/>
<reference evidence="5" key="2">
    <citation type="submission" date="2020-09" db="EMBL/GenBank/DDBJ databases">
        <authorList>
            <person name="Sun Q."/>
            <person name="Kim S."/>
        </authorList>
    </citation>
    <scope>NUCLEOTIDE SEQUENCE</scope>
    <source>
        <strain evidence="5">KCTC 12710</strain>
    </source>
</reference>
<dbReference type="AlphaFoldDB" id="A0A918VAQ1"/>
<feature type="domain" description="Bacterial surface antigen (D15)" evidence="4">
    <location>
        <begin position="228"/>
        <end position="391"/>
    </location>
</feature>
<comment type="subcellular location">
    <subcellularLocation>
        <location evidence="1">Membrane</location>
    </subcellularLocation>
</comment>
<accession>A0A918VAQ1</accession>
<dbReference type="Gene3D" id="2.40.160.50">
    <property type="entry name" value="membrane protein fhac: a member of the omp85/tpsb transporter family"/>
    <property type="match status" value="1"/>
</dbReference>
<evidence type="ECO:0000313" key="6">
    <source>
        <dbReference type="Proteomes" id="UP000636004"/>
    </source>
</evidence>
<organism evidence="5 6">
    <name type="scientific">Algibacter mikhailovii</name>
    <dbReference type="NCBI Taxonomy" id="425498"/>
    <lineage>
        <taxon>Bacteria</taxon>
        <taxon>Pseudomonadati</taxon>
        <taxon>Bacteroidota</taxon>
        <taxon>Flavobacteriia</taxon>
        <taxon>Flavobacteriales</taxon>
        <taxon>Flavobacteriaceae</taxon>
        <taxon>Algibacter</taxon>
    </lineage>
</organism>
<protein>
    <recommendedName>
        <fullName evidence="4">Bacterial surface antigen (D15) domain-containing protein</fullName>
    </recommendedName>
</protein>
<evidence type="ECO:0000256" key="3">
    <source>
        <dbReference type="SAM" id="Phobius"/>
    </source>
</evidence>
<dbReference type="Pfam" id="PF01103">
    <property type="entry name" value="Omp85"/>
    <property type="match status" value="1"/>
</dbReference>
<name>A0A918VAQ1_9FLAO</name>
<dbReference type="RefSeq" id="WP_189361168.1">
    <property type="nucleotide sequence ID" value="NZ_BMWZ01000005.1"/>
</dbReference>
<evidence type="ECO:0000313" key="5">
    <source>
        <dbReference type="EMBL" id="GGZ85771.1"/>
    </source>
</evidence>
<feature type="transmembrane region" description="Helical" evidence="3">
    <location>
        <begin position="64"/>
        <end position="84"/>
    </location>
</feature>
<evidence type="ECO:0000256" key="2">
    <source>
        <dbReference type="ARBA" id="ARBA00023136"/>
    </source>
</evidence>
<comment type="caution">
    <text evidence="5">The sequence shown here is derived from an EMBL/GenBank/DDBJ whole genome shotgun (WGS) entry which is preliminary data.</text>
</comment>
<feature type="transmembrane region" description="Helical" evidence="3">
    <location>
        <begin position="6"/>
        <end position="28"/>
    </location>
</feature>
<gene>
    <name evidence="5" type="ORF">GCM10007028_25050</name>
</gene>
<dbReference type="GO" id="GO:0019867">
    <property type="term" value="C:outer membrane"/>
    <property type="evidence" value="ECO:0007669"/>
    <property type="project" value="InterPro"/>
</dbReference>
<keyword evidence="3" id="KW-0812">Transmembrane</keyword>
<keyword evidence="3" id="KW-1133">Transmembrane helix</keyword>
<keyword evidence="2 3" id="KW-0472">Membrane</keyword>
<keyword evidence="6" id="KW-1185">Reference proteome</keyword>
<reference evidence="5" key="1">
    <citation type="journal article" date="2014" name="Int. J. Syst. Evol. Microbiol.">
        <title>Complete genome sequence of Corynebacterium casei LMG S-19264T (=DSM 44701T), isolated from a smear-ripened cheese.</title>
        <authorList>
            <consortium name="US DOE Joint Genome Institute (JGI-PGF)"/>
            <person name="Walter F."/>
            <person name="Albersmeier A."/>
            <person name="Kalinowski J."/>
            <person name="Ruckert C."/>
        </authorList>
    </citation>
    <scope>NUCLEOTIDE SEQUENCE</scope>
    <source>
        <strain evidence="5">KCTC 12710</strain>
    </source>
</reference>
<evidence type="ECO:0000259" key="4">
    <source>
        <dbReference type="Pfam" id="PF01103"/>
    </source>
</evidence>
<sequence length="422" mass="47888">MNINNPIGSSVFLKAVILLFLFCTINIFSQTKQESKEACAVKSLPELFKKKDSVLTIKPIKDSFFLLIPVIGSSPATGFLYGFVGQYTFKGKRRGDRYSSINAGATYTTNNQLLVNVKNTVLLKHNKIYLNGDWRFYLFTQSNYGLGSDIIPPMRKDDGFVLSDLEQPMNYDYLKFHQTVSFRIKENFYIGGGLHIDGYTNISDKLLDIDNDVFTEHYKYSERYGFNANEYYVSGVSLNFVFDSRDNQINANNGWYGNINFRSNPDFGKNQSASSVLFTEFKYYVPLSKTNLQHVLAFWTYGQFLTNGNLPYLNLPALGWDKTSRGGRGYVQGLLRGQNFAYLETEYRFPISCNQLVSGAVFANFTTASDKDRNVKLFSAIQPAVGVGLRILIDKSTRTNLVLNQVWGRHSDAFYLNAGETF</sequence>
<dbReference type="Proteomes" id="UP000636004">
    <property type="component" value="Unassembled WGS sequence"/>
</dbReference>
<dbReference type="EMBL" id="BMWZ01000005">
    <property type="protein sequence ID" value="GGZ85771.1"/>
    <property type="molecule type" value="Genomic_DNA"/>
</dbReference>
<evidence type="ECO:0000256" key="1">
    <source>
        <dbReference type="ARBA" id="ARBA00004370"/>
    </source>
</evidence>
<dbReference type="InterPro" id="IPR000184">
    <property type="entry name" value="Bac_surfAg_D15"/>
</dbReference>